<feature type="domain" description="PiggyBac transposable element-derived protein" evidence="1">
    <location>
        <begin position="20"/>
        <end position="141"/>
    </location>
</feature>
<dbReference type="PANTHER" id="PTHR46599:SF3">
    <property type="entry name" value="PIGGYBAC TRANSPOSABLE ELEMENT-DERIVED PROTEIN 4"/>
    <property type="match status" value="1"/>
</dbReference>
<gene>
    <name evidence="2" type="ORF">EEDITHA_LOCUS15607</name>
</gene>
<proteinExistence type="predicted"/>
<dbReference type="InterPro" id="IPR029526">
    <property type="entry name" value="PGBD"/>
</dbReference>
<accession>A0AAU9USB4</accession>
<name>A0AAU9USB4_EUPED</name>
<evidence type="ECO:0000313" key="3">
    <source>
        <dbReference type="Proteomes" id="UP001153954"/>
    </source>
</evidence>
<dbReference type="PANTHER" id="PTHR46599">
    <property type="entry name" value="PIGGYBAC TRANSPOSABLE ELEMENT-DERIVED PROTEIN 4"/>
    <property type="match status" value="1"/>
</dbReference>
<sequence>MSLNPLPVMELYWQMLIEAIHTQKPIKRGFKIWPICDAKTGYLYLFQIISQNGFQIVSENILYTGKGDSIENEGLGYKVVLKLSNNLPMNTLVAFDNVFTRCNLLEQLYDKHIFVGTVRSNRKDFPKMMKKQRVKTTKASILGYDIPTYHRNKMARHKRSDIDYNSTLTIGHHVCKKNSKKWVKNRSSLPKSNCFLHNDEHGRGGPI</sequence>
<reference evidence="2" key="1">
    <citation type="submission" date="2022-03" db="EMBL/GenBank/DDBJ databases">
        <authorList>
            <person name="Tunstrom K."/>
        </authorList>
    </citation>
    <scope>NUCLEOTIDE SEQUENCE</scope>
</reference>
<organism evidence="2 3">
    <name type="scientific">Euphydryas editha</name>
    <name type="common">Edith's checkerspot</name>
    <dbReference type="NCBI Taxonomy" id="104508"/>
    <lineage>
        <taxon>Eukaryota</taxon>
        <taxon>Metazoa</taxon>
        <taxon>Ecdysozoa</taxon>
        <taxon>Arthropoda</taxon>
        <taxon>Hexapoda</taxon>
        <taxon>Insecta</taxon>
        <taxon>Pterygota</taxon>
        <taxon>Neoptera</taxon>
        <taxon>Endopterygota</taxon>
        <taxon>Lepidoptera</taxon>
        <taxon>Glossata</taxon>
        <taxon>Ditrysia</taxon>
        <taxon>Papilionoidea</taxon>
        <taxon>Nymphalidae</taxon>
        <taxon>Nymphalinae</taxon>
        <taxon>Euphydryas</taxon>
    </lineage>
</organism>
<dbReference type="Pfam" id="PF13843">
    <property type="entry name" value="DDE_Tnp_1_7"/>
    <property type="match status" value="1"/>
</dbReference>
<keyword evidence="3" id="KW-1185">Reference proteome</keyword>
<dbReference type="EMBL" id="CAKOGL010000023">
    <property type="protein sequence ID" value="CAH2100785.1"/>
    <property type="molecule type" value="Genomic_DNA"/>
</dbReference>
<protein>
    <recommendedName>
        <fullName evidence="1">PiggyBac transposable element-derived protein domain-containing protein</fullName>
    </recommendedName>
</protein>
<evidence type="ECO:0000313" key="2">
    <source>
        <dbReference type="EMBL" id="CAH2100785.1"/>
    </source>
</evidence>
<comment type="caution">
    <text evidence="2">The sequence shown here is derived from an EMBL/GenBank/DDBJ whole genome shotgun (WGS) entry which is preliminary data.</text>
</comment>
<dbReference type="Proteomes" id="UP001153954">
    <property type="component" value="Unassembled WGS sequence"/>
</dbReference>
<evidence type="ECO:0000259" key="1">
    <source>
        <dbReference type="Pfam" id="PF13843"/>
    </source>
</evidence>
<dbReference type="AlphaFoldDB" id="A0AAU9USB4"/>